<evidence type="ECO:0000313" key="2">
    <source>
        <dbReference type="EMBL" id="PCF93418.1"/>
    </source>
</evidence>
<dbReference type="PANTHER" id="PTHR43825">
    <property type="entry name" value="PYRUVATE DEHYDROGENASE E1 COMPONENT"/>
    <property type="match status" value="1"/>
</dbReference>
<dbReference type="RefSeq" id="WP_422822060.1">
    <property type="nucleotide sequence ID" value="NZ_NWUX01000067.1"/>
</dbReference>
<name>A0A2A4HF46_9GAMM</name>
<comment type="caution">
    <text evidence="2">The sequence shown here is derived from an EMBL/GenBank/DDBJ whole genome shotgun (WGS) entry which is preliminary data.</text>
</comment>
<dbReference type="Gene3D" id="3.40.50.920">
    <property type="match status" value="1"/>
</dbReference>
<dbReference type="EMBL" id="NWUX01000067">
    <property type="protein sequence ID" value="PCF93418.1"/>
    <property type="molecule type" value="Genomic_DNA"/>
</dbReference>
<dbReference type="Proteomes" id="UP000218677">
    <property type="component" value="Unassembled WGS sequence"/>
</dbReference>
<dbReference type="Pfam" id="PF22613">
    <property type="entry name" value="Transketolase_C_1"/>
    <property type="match status" value="1"/>
</dbReference>
<dbReference type="InterPro" id="IPR055152">
    <property type="entry name" value="Transketolase-like_C_2"/>
</dbReference>
<organism evidence="2 3">
    <name type="scientific">Vreelandella nigrificans</name>
    <dbReference type="NCBI Taxonomy" id="2042704"/>
    <lineage>
        <taxon>Bacteria</taxon>
        <taxon>Pseudomonadati</taxon>
        <taxon>Pseudomonadota</taxon>
        <taxon>Gammaproteobacteria</taxon>
        <taxon>Oceanospirillales</taxon>
        <taxon>Halomonadaceae</taxon>
        <taxon>Vreelandella</taxon>
    </lineage>
</organism>
<feature type="non-terminal residue" evidence="2">
    <location>
        <position position="1"/>
    </location>
</feature>
<reference evidence="3" key="1">
    <citation type="submission" date="2017-09" db="EMBL/GenBank/DDBJ databases">
        <authorList>
            <person name="Cho G.-S."/>
            <person name="Oguntoyinbo F.A."/>
            <person name="Cnockaert M."/>
            <person name="Kabisch J."/>
            <person name="Neve H."/>
            <person name="Bockelmann W."/>
            <person name="Wenning M."/>
            <person name="Franz C.M."/>
            <person name="Vandamme P."/>
        </authorList>
    </citation>
    <scope>NUCLEOTIDE SEQUENCE [LARGE SCALE GENOMIC DNA]</scope>
    <source>
        <strain evidence="3">MBT G8648</strain>
    </source>
</reference>
<gene>
    <name evidence="2" type="primary">aceE</name>
    <name evidence="2" type="ORF">CPA45_22480</name>
</gene>
<dbReference type="PANTHER" id="PTHR43825:SF3">
    <property type="entry name" value="PYRUVATE DEHYDROGENASE E1 COMPONENT"/>
    <property type="match status" value="1"/>
</dbReference>
<feature type="domain" description="Transketolase-like C-terminal" evidence="1">
    <location>
        <begin position="2"/>
        <end position="55"/>
    </location>
</feature>
<keyword evidence="2" id="KW-0670">Pyruvate</keyword>
<protein>
    <submittedName>
        <fullName evidence="2">Pyruvate dehydrogenase (Acetyl-transferring), homodimeric type</fullName>
    </submittedName>
</protein>
<sequence length="97" mass="10962">CLEGRDGPVIASTDYMKLYADQVRAWVPSDYTVLGTDGFGRSDTREKLRYFFEVDRYFVTVAALRALAERGEIDRKHVGEALKKYGIDANKPNPLTS</sequence>
<keyword evidence="3" id="KW-1185">Reference proteome</keyword>
<dbReference type="SUPFAM" id="SSF52922">
    <property type="entry name" value="TK C-terminal domain-like"/>
    <property type="match status" value="1"/>
</dbReference>
<dbReference type="AlphaFoldDB" id="A0A2A4HF46"/>
<evidence type="ECO:0000313" key="3">
    <source>
        <dbReference type="Proteomes" id="UP000218677"/>
    </source>
</evidence>
<dbReference type="InterPro" id="IPR051157">
    <property type="entry name" value="PDH/Transketolase"/>
</dbReference>
<evidence type="ECO:0000259" key="1">
    <source>
        <dbReference type="Pfam" id="PF22613"/>
    </source>
</evidence>
<accession>A0A2A4HF46</accession>
<dbReference type="InterPro" id="IPR009014">
    <property type="entry name" value="Transketo_C/PFOR_II"/>
</dbReference>
<proteinExistence type="predicted"/>